<evidence type="ECO:0000313" key="3">
    <source>
        <dbReference type="Proteomes" id="UP000218615"/>
    </source>
</evidence>
<dbReference type="InterPro" id="IPR010985">
    <property type="entry name" value="Ribbon_hlx_hlx"/>
</dbReference>
<dbReference type="CDD" id="cd22231">
    <property type="entry name" value="RHH_NikR_HicB-like"/>
    <property type="match status" value="1"/>
</dbReference>
<dbReference type="RefSeq" id="WP_096205347.1">
    <property type="nucleotide sequence ID" value="NZ_FZMP01000117.1"/>
</dbReference>
<name>A0A284VNI7_9EURY</name>
<reference evidence="3" key="1">
    <citation type="submission" date="2017-06" db="EMBL/GenBank/DDBJ databases">
        <authorList>
            <person name="Cremers G."/>
        </authorList>
    </citation>
    <scope>NUCLEOTIDE SEQUENCE [LARGE SCALE GENOMIC DNA]</scope>
</reference>
<dbReference type="AlphaFoldDB" id="A0A284VNI7"/>
<dbReference type="Gene3D" id="6.10.10.120">
    <property type="entry name" value="Antitoxin ParD1-like"/>
    <property type="match status" value="1"/>
</dbReference>
<feature type="coiled-coil region" evidence="1">
    <location>
        <begin position="28"/>
        <end position="55"/>
    </location>
</feature>
<dbReference type="InterPro" id="IPR005368">
    <property type="entry name" value="UPF0175"/>
</dbReference>
<proteinExistence type="predicted"/>
<dbReference type="GO" id="GO:0006355">
    <property type="term" value="P:regulation of DNA-templated transcription"/>
    <property type="evidence" value="ECO:0007669"/>
    <property type="project" value="InterPro"/>
</dbReference>
<evidence type="ECO:0000313" key="2">
    <source>
        <dbReference type="EMBL" id="SNQ60841.1"/>
    </source>
</evidence>
<keyword evidence="3" id="KW-1185">Reference proteome</keyword>
<dbReference type="Pfam" id="PF03683">
    <property type="entry name" value="UPF0175"/>
    <property type="match status" value="1"/>
</dbReference>
<accession>A0A284VNI7</accession>
<organism evidence="2 3">
    <name type="scientific">Candidatus Methanoperedens nitratireducens</name>
    <dbReference type="NCBI Taxonomy" id="1392998"/>
    <lineage>
        <taxon>Archaea</taxon>
        <taxon>Methanobacteriati</taxon>
        <taxon>Methanobacteriota</taxon>
        <taxon>Stenosarchaea group</taxon>
        <taxon>Methanomicrobia</taxon>
        <taxon>Methanosarcinales</taxon>
        <taxon>ANME-2 cluster</taxon>
        <taxon>Candidatus Methanoperedentaceae</taxon>
        <taxon>Candidatus Methanoperedens</taxon>
    </lineage>
</organism>
<dbReference type="Proteomes" id="UP000218615">
    <property type="component" value="Unassembled WGS sequence"/>
</dbReference>
<sequence>MPTTVEIKGEFEKKIKRLIDAGIYGNIAEAVRDALRHLLREYDEKEIAAELYRQEKVSLAKAAGIAGVSITRMKEILIEKGIKPRLGVEGVRELYEDYETLKGTED</sequence>
<keyword evidence="1" id="KW-0175">Coiled coil</keyword>
<dbReference type="SUPFAM" id="SSF47598">
    <property type="entry name" value="Ribbon-helix-helix"/>
    <property type="match status" value="1"/>
</dbReference>
<gene>
    <name evidence="2" type="ORF">MNV_2030043</name>
</gene>
<dbReference type="OrthoDB" id="45804at2157"/>
<evidence type="ECO:0000256" key="1">
    <source>
        <dbReference type="SAM" id="Coils"/>
    </source>
</evidence>
<dbReference type="InterPro" id="IPR038296">
    <property type="entry name" value="ParD_sf"/>
</dbReference>
<dbReference type="EMBL" id="FZMP01000117">
    <property type="protein sequence ID" value="SNQ60841.1"/>
    <property type="molecule type" value="Genomic_DNA"/>
</dbReference>
<protein>
    <submittedName>
        <fullName evidence="2">Uncharacterized protein</fullName>
    </submittedName>
</protein>